<dbReference type="PANTHER" id="PTHR41791:SF1">
    <property type="entry name" value="SSL7039 PROTEIN"/>
    <property type="match status" value="1"/>
</dbReference>
<accession>A0A1B7IEF5</accession>
<dbReference type="OrthoDB" id="9800258at2"/>
<dbReference type="PIRSF" id="PIRSF028744">
    <property type="entry name" value="Addict_mod_HI1419"/>
    <property type="match status" value="1"/>
</dbReference>
<protein>
    <submittedName>
        <fullName evidence="1">Addiction module killer protein</fullName>
    </submittedName>
</protein>
<comment type="caution">
    <text evidence="1">The sequence shown here is derived from an EMBL/GenBank/DDBJ whole genome shotgun (WGS) entry which is preliminary data.</text>
</comment>
<dbReference type="PATRIC" id="fig|1354251.4.peg.4357"/>
<dbReference type="Pfam" id="PF05973">
    <property type="entry name" value="Gp49"/>
    <property type="match status" value="1"/>
</dbReference>
<dbReference type="RefSeq" id="WP_064561851.1">
    <property type="nucleotide sequence ID" value="NZ_LXER01000040.1"/>
</dbReference>
<reference evidence="1 2" key="1">
    <citation type="submission" date="2016-04" db="EMBL/GenBank/DDBJ databases">
        <title>ATOL: Assembling a taxonomically balanced genome-scale reconstruction of the evolutionary history of the Enterobacteriaceae.</title>
        <authorList>
            <person name="Plunkett G.III."/>
            <person name="Neeno-Eckwall E.C."/>
            <person name="Glasner J.D."/>
            <person name="Perna N.T."/>
        </authorList>
    </citation>
    <scope>NUCLEOTIDE SEQUENCE [LARGE SCALE GENOMIC DNA]</scope>
    <source>
        <strain evidence="1 2">ATCC 51605</strain>
    </source>
</reference>
<sequence>MAYTTKRYVDKTGHVPYTDWINKLIKNDLRAVARIDARLDRASAGNFGDHKFERDGVWELRVDYGPGYRVYYALEKNEIILLLVGGDKSTQKTDLNLAVKYLQDYKTR</sequence>
<dbReference type="PANTHER" id="PTHR41791">
    <property type="entry name" value="SSL7039 PROTEIN"/>
    <property type="match status" value="1"/>
</dbReference>
<keyword evidence="2" id="KW-1185">Reference proteome</keyword>
<name>A0A1B7IEF5_9ENTR</name>
<evidence type="ECO:0000313" key="1">
    <source>
        <dbReference type="EMBL" id="OAT27694.1"/>
    </source>
</evidence>
<dbReference type="Proteomes" id="UP000078410">
    <property type="component" value="Unassembled WGS sequence"/>
</dbReference>
<dbReference type="AlphaFoldDB" id="A0A1B7IEF5"/>
<dbReference type="InterPro" id="IPR014056">
    <property type="entry name" value="TypeIITA-like_toxin_pred"/>
</dbReference>
<dbReference type="EMBL" id="LXER01000040">
    <property type="protein sequence ID" value="OAT27694.1"/>
    <property type="molecule type" value="Genomic_DNA"/>
</dbReference>
<organism evidence="1 2">
    <name type="scientific">Buttiauxella brennerae ATCC 51605</name>
    <dbReference type="NCBI Taxonomy" id="1354251"/>
    <lineage>
        <taxon>Bacteria</taxon>
        <taxon>Pseudomonadati</taxon>
        <taxon>Pseudomonadota</taxon>
        <taxon>Gammaproteobacteria</taxon>
        <taxon>Enterobacterales</taxon>
        <taxon>Enterobacteriaceae</taxon>
        <taxon>Buttiauxella</taxon>
    </lineage>
</organism>
<dbReference type="NCBIfam" id="TIGR02683">
    <property type="entry name" value="upstrm_HI1419"/>
    <property type="match status" value="1"/>
</dbReference>
<proteinExistence type="predicted"/>
<dbReference type="InterPro" id="IPR009241">
    <property type="entry name" value="HigB-like"/>
</dbReference>
<evidence type="ECO:0000313" key="2">
    <source>
        <dbReference type="Proteomes" id="UP000078410"/>
    </source>
</evidence>
<gene>
    <name evidence="1" type="ORF">M975_4249</name>
</gene>